<dbReference type="GO" id="GO:0006633">
    <property type="term" value="P:fatty acid biosynthetic process"/>
    <property type="evidence" value="ECO:0007669"/>
    <property type="project" value="TreeGrafter"/>
</dbReference>
<dbReference type="CDD" id="cd03449">
    <property type="entry name" value="R_hydratase"/>
    <property type="match status" value="1"/>
</dbReference>
<dbReference type="EMBL" id="SZYD01000007">
    <property type="protein sequence ID" value="KAD5803406.1"/>
    <property type="molecule type" value="Genomic_DNA"/>
</dbReference>
<dbReference type="Pfam" id="PF01575">
    <property type="entry name" value="MaoC_dehydratas"/>
    <property type="match status" value="1"/>
</dbReference>
<keyword evidence="4" id="KW-1185">Reference proteome</keyword>
<sequence>MIAKIDSSISDLETHVPPDAREPDGIRKPSPLIRLELGIKALIRFFIWISIKLHPTRFEPKTFTLGGKPLPVLEEHIYSGSSDRTPSTAPLPPISIYGSSTDRASIAPLSSFSRTPPIELKLHPFQLHRRYCLRSSFSRTPSHQARQVLIVSRVLGDTIVDALDTAMIATITDCLLTACTLCLTDISFSDVVLHDHPSPQHNATSDELSSTSEATLYRTKHPEETFISLYKAFITMTIKRMLFNYISVSRYSTSFLKTGDKLKQTRIFSSQDLVNYSKVSFDANPLHLDPEYARDAGFKDILVPGMLVATFFPRIIATHFPGAVYASQTLHFRMPVYVEEEIIGEVEATSIKGSKNKYIAKFVTRCCNNKGVLVLDGEAMAILPTLCLTQV</sequence>
<dbReference type="InterPro" id="IPR002539">
    <property type="entry name" value="MaoC-like_dom"/>
</dbReference>
<evidence type="ECO:0000256" key="1">
    <source>
        <dbReference type="SAM" id="MobiDB-lite"/>
    </source>
</evidence>
<dbReference type="Proteomes" id="UP000326396">
    <property type="component" value="Linkage Group LG15"/>
</dbReference>
<reference evidence="3 4" key="1">
    <citation type="submission" date="2019-05" db="EMBL/GenBank/DDBJ databases">
        <title>Mikania micrantha, genome provides insights into the molecular mechanism of rapid growth.</title>
        <authorList>
            <person name="Liu B."/>
        </authorList>
    </citation>
    <scope>NUCLEOTIDE SEQUENCE [LARGE SCALE GENOMIC DNA]</scope>
    <source>
        <strain evidence="3">NLD-2019</strain>
        <tissue evidence="3">Leaf</tissue>
    </source>
</reference>
<feature type="domain" description="MaoC-like" evidence="2">
    <location>
        <begin position="264"/>
        <end position="356"/>
    </location>
</feature>
<dbReference type="GO" id="GO:0005739">
    <property type="term" value="C:mitochondrion"/>
    <property type="evidence" value="ECO:0007669"/>
    <property type="project" value="TreeGrafter"/>
</dbReference>
<dbReference type="PANTHER" id="PTHR43437">
    <property type="entry name" value="HYDROXYACYL-THIOESTER DEHYDRATASE TYPE 2, MITOCHONDRIAL-RELATED"/>
    <property type="match status" value="1"/>
</dbReference>
<feature type="compositionally biased region" description="Basic and acidic residues" evidence="1">
    <location>
        <begin position="12"/>
        <end position="27"/>
    </location>
</feature>
<gene>
    <name evidence="3" type="ORF">E3N88_14766</name>
</gene>
<evidence type="ECO:0000259" key="2">
    <source>
        <dbReference type="Pfam" id="PF01575"/>
    </source>
</evidence>
<accession>A0A5N6P4Y5</accession>
<proteinExistence type="predicted"/>
<dbReference type="InterPro" id="IPR050965">
    <property type="entry name" value="UPF0336/Enoyl-CoA_hydratase"/>
</dbReference>
<evidence type="ECO:0000313" key="3">
    <source>
        <dbReference type="EMBL" id="KAD5803406.1"/>
    </source>
</evidence>
<comment type="caution">
    <text evidence="3">The sequence shown here is derived from an EMBL/GenBank/DDBJ whole genome shotgun (WGS) entry which is preliminary data.</text>
</comment>
<dbReference type="OrthoDB" id="3592703at2759"/>
<dbReference type="Gene3D" id="3.10.129.10">
    <property type="entry name" value="Hotdog Thioesterase"/>
    <property type="match status" value="1"/>
</dbReference>
<organism evidence="3 4">
    <name type="scientific">Mikania micrantha</name>
    <name type="common">bitter vine</name>
    <dbReference type="NCBI Taxonomy" id="192012"/>
    <lineage>
        <taxon>Eukaryota</taxon>
        <taxon>Viridiplantae</taxon>
        <taxon>Streptophyta</taxon>
        <taxon>Embryophyta</taxon>
        <taxon>Tracheophyta</taxon>
        <taxon>Spermatophyta</taxon>
        <taxon>Magnoliopsida</taxon>
        <taxon>eudicotyledons</taxon>
        <taxon>Gunneridae</taxon>
        <taxon>Pentapetalae</taxon>
        <taxon>asterids</taxon>
        <taxon>campanulids</taxon>
        <taxon>Asterales</taxon>
        <taxon>Asteraceae</taxon>
        <taxon>Asteroideae</taxon>
        <taxon>Heliantheae alliance</taxon>
        <taxon>Eupatorieae</taxon>
        <taxon>Mikania</taxon>
    </lineage>
</organism>
<feature type="region of interest" description="Disordered" evidence="1">
    <location>
        <begin position="1"/>
        <end position="27"/>
    </location>
</feature>
<protein>
    <recommendedName>
        <fullName evidence="2">MaoC-like domain-containing protein</fullName>
    </recommendedName>
</protein>
<name>A0A5N6P4Y5_9ASTR</name>
<dbReference type="InterPro" id="IPR029069">
    <property type="entry name" value="HotDog_dom_sf"/>
</dbReference>
<dbReference type="AlphaFoldDB" id="A0A5N6P4Y5"/>
<dbReference type="PANTHER" id="PTHR43437:SF3">
    <property type="entry name" value="HYDROXYACYL-THIOESTER DEHYDRATASE TYPE 2, MITOCHONDRIAL"/>
    <property type="match status" value="1"/>
</dbReference>
<dbReference type="SUPFAM" id="SSF54637">
    <property type="entry name" value="Thioesterase/thiol ester dehydrase-isomerase"/>
    <property type="match status" value="1"/>
</dbReference>
<evidence type="ECO:0000313" key="4">
    <source>
        <dbReference type="Proteomes" id="UP000326396"/>
    </source>
</evidence>
<dbReference type="GO" id="GO:0019171">
    <property type="term" value="F:(3R)-hydroxyacyl-[acyl-carrier-protein] dehydratase activity"/>
    <property type="evidence" value="ECO:0007669"/>
    <property type="project" value="TreeGrafter"/>
</dbReference>